<dbReference type="GO" id="GO:0015697">
    <property type="term" value="P:quaternary ammonium group transport"/>
    <property type="evidence" value="ECO:0007669"/>
    <property type="project" value="UniProtKB-ARBA"/>
</dbReference>
<dbReference type="PANTHER" id="PTHR43117">
    <property type="entry name" value="OSMOPROTECTANT IMPORT ATP-BINDING PROTEIN OSMV"/>
    <property type="match status" value="1"/>
</dbReference>
<evidence type="ECO:0000256" key="3">
    <source>
        <dbReference type="ARBA" id="ARBA00022475"/>
    </source>
</evidence>
<dbReference type="InterPro" id="IPR046342">
    <property type="entry name" value="CBS_dom_sf"/>
</dbReference>
<evidence type="ECO:0000256" key="2">
    <source>
        <dbReference type="ARBA" id="ARBA00022448"/>
    </source>
</evidence>
<dbReference type="Gene3D" id="3.10.580.10">
    <property type="entry name" value="CBS-domain"/>
    <property type="match status" value="1"/>
</dbReference>
<evidence type="ECO:0000256" key="7">
    <source>
        <dbReference type="PROSITE-ProRule" id="PRU00703"/>
    </source>
</evidence>
<name>A0A242MIP4_CABSO</name>
<comment type="similarity">
    <text evidence="1">Belongs to the ABC transporter superfamily.</text>
</comment>
<dbReference type="GO" id="GO:0016887">
    <property type="term" value="F:ATP hydrolysis activity"/>
    <property type="evidence" value="ECO:0007669"/>
    <property type="project" value="InterPro"/>
</dbReference>
<keyword evidence="4" id="KW-0997">Cell inner membrane</keyword>
<evidence type="ECO:0000313" key="10">
    <source>
        <dbReference type="EMBL" id="OTP71176.1"/>
    </source>
</evidence>
<accession>A0A242MIP4</accession>
<dbReference type="Pfam" id="PF00005">
    <property type="entry name" value="ABC_tran"/>
    <property type="match status" value="1"/>
</dbReference>
<keyword evidence="4" id="KW-0472">Membrane</keyword>
<reference evidence="10 11" key="1">
    <citation type="submission" date="2017-03" db="EMBL/GenBank/DDBJ databases">
        <title>Genome analysis of strain PAMC 26577.</title>
        <authorList>
            <person name="Oh H.-M."/>
            <person name="Yang J.-A."/>
        </authorList>
    </citation>
    <scope>NUCLEOTIDE SEQUENCE [LARGE SCALE GENOMIC DNA]</scope>
    <source>
        <strain evidence="10 11">PAMC 26577</strain>
    </source>
</reference>
<dbReference type="InterPro" id="IPR003593">
    <property type="entry name" value="AAA+_ATPase"/>
</dbReference>
<evidence type="ECO:0000259" key="8">
    <source>
        <dbReference type="PROSITE" id="PS50893"/>
    </source>
</evidence>
<evidence type="ECO:0000256" key="5">
    <source>
        <dbReference type="ARBA" id="ARBA00022741"/>
    </source>
</evidence>
<dbReference type="FunFam" id="3.40.50.300:FF:000425">
    <property type="entry name" value="Probable ABC transporter, ATP-binding subunit"/>
    <property type="match status" value="1"/>
</dbReference>
<gene>
    <name evidence="10" type="ORF">PAMC26577_24905</name>
</gene>
<keyword evidence="2" id="KW-0813">Transport</keyword>
<feature type="domain" description="CBS" evidence="9">
    <location>
        <begin position="314"/>
        <end position="374"/>
    </location>
</feature>
<dbReference type="SMART" id="SM00382">
    <property type="entry name" value="AAA"/>
    <property type="match status" value="1"/>
</dbReference>
<dbReference type="InterPro" id="IPR017871">
    <property type="entry name" value="ABC_transporter-like_CS"/>
</dbReference>
<evidence type="ECO:0000256" key="1">
    <source>
        <dbReference type="ARBA" id="ARBA00005417"/>
    </source>
</evidence>
<dbReference type="RefSeq" id="WP_075360263.1">
    <property type="nucleotide sequence ID" value="NZ_MSRG01000088.1"/>
</dbReference>
<dbReference type="Pfam" id="PF00571">
    <property type="entry name" value="CBS"/>
    <property type="match status" value="1"/>
</dbReference>
<dbReference type="PROSITE" id="PS51371">
    <property type="entry name" value="CBS"/>
    <property type="match status" value="1"/>
</dbReference>
<dbReference type="InterPro" id="IPR000644">
    <property type="entry name" value="CBS_dom"/>
</dbReference>
<dbReference type="InterPro" id="IPR003439">
    <property type="entry name" value="ABC_transporter-like_ATP-bd"/>
</dbReference>
<keyword evidence="7" id="KW-0129">CBS domain</keyword>
<evidence type="ECO:0000313" key="11">
    <source>
        <dbReference type="Proteomes" id="UP000195221"/>
    </source>
</evidence>
<dbReference type="SMART" id="SM00116">
    <property type="entry name" value="CBS"/>
    <property type="match status" value="1"/>
</dbReference>
<comment type="caution">
    <text evidence="10">The sequence shown here is derived from an EMBL/GenBank/DDBJ whole genome shotgun (WGS) entry which is preliminary data.</text>
</comment>
<dbReference type="Proteomes" id="UP000195221">
    <property type="component" value="Unassembled WGS sequence"/>
</dbReference>
<dbReference type="PANTHER" id="PTHR43117:SF4">
    <property type="entry name" value="OSMOPROTECTANT IMPORT ATP-BINDING PROTEIN OSMV"/>
    <property type="match status" value="1"/>
</dbReference>
<keyword evidence="6" id="KW-0067">ATP-binding</keyword>
<sequence>MINLQHLTKRFESRQAQAVVDDVSMDIEEGELCVLLGPSGCGKTTTLKMINRLVQPTSGRILIGGEDTSSFDVVELRRRIGYVIQQVGLFPNMTVEQNIGLVPQMLGWDKRKIRRRTEELLELVALDPAMYLGCYPRDLSGGQQQRVGVARALAADPPVMLMDEPFGAIDPINRTSIQDEFRKIQRRLKKTVVFVSHDIDEAMKMADKVAIFRNGKLEQFAGPDELLARPATPFIADFVGADRALKRLRLLRAGAALVALEAIVRPGDSKGAARAALALHPHGEAVFIDTNGKPAGYFTASRLDAVPERLEASMALSLPATVRADDDLRSVMSMMLAHGVSWFAVVDEAGRFAGYVTHAGIAEMARASCAGGAAFAGAVDVPVAPERGLDPVPQVNSRAEEGV</sequence>
<dbReference type="GO" id="GO:0005524">
    <property type="term" value="F:ATP binding"/>
    <property type="evidence" value="ECO:0007669"/>
    <property type="project" value="UniProtKB-KW"/>
</dbReference>
<keyword evidence="5" id="KW-0547">Nucleotide-binding</keyword>
<evidence type="ECO:0000256" key="4">
    <source>
        <dbReference type="ARBA" id="ARBA00022519"/>
    </source>
</evidence>
<dbReference type="InterPro" id="IPR027417">
    <property type="entry name" value="P-loop_NTPase"/>
</dbReference>
<dbReference type="PROSITE" id="PS00211">
    <property type="entry name" value="ABC_TRANSPORTER_1"/>
    <property type="match status" value="1"/>
</dbReference>
<dbReference type="Gene3D" id="3.40.50.300">
    <property type="entry name" value="P-loop containing nucleotide triphosphate hydrolases"/>
    <property type="match status" value="1"/>
</dbReference>
<dbReference type="AlphaFoldDB" id="A0A242MIP4"/>
<proteinExistence type="inferred from homology"/>
<dbReference type="SUPFAM" id="SSF52540">
    <property type="entry name" value="P-loop containing nucleoside triphosphate hydrolases"/>
    <property type="match status" value="1"/>
</dbReference>
<dbReference type="PROSITE" id="PS50893">
    <property type="entry name" value="ABC_TRANSPORTER_2"/>
    <property type="match status" value="1"/>
</dbReference>
<dbReference type="SUPFAM" id="SSF54631">
    <property type="entry name" value="CBS-domain pair"/>
    <property type="match status" value="1"/>
</dbReference>
<protein>
    <submittedName>
        <fullName evidence="10">L-proline glycine betaine ABC transport system permease protein ProV</fullName>
    </submittedName>
</protein>
<evidence type="ECO:0000256" key="6">
    <source>
        <dbReference type="ARBA" id="ARBA00022840"/>
    </source>
</evidence>
<feature type="domain" description="ABC transporter" evidence="8">
    <location>
        <begin position="2"/>
        <end position="239"/>
    </location>
</feature>
<keyword evidence="3" id="KW-1003">Cell membrane</keyword>
<evidence type="ECO:0000259" key="9">
    <source>
        <dbReference type="PROSITE" id="PS51371"/>
    </source>
</evidence>
<dbReference type="EMBL" id="NBTZ01000102">
    <property type="protein sequence ID" value="OTP71176.1"/>
    <property type="molecule type" value="Genomic_DNA"/>
</dbReference>
<organism evidence="10 11">
    <name type="scientific">Caballeronia sordidicola</name>
    <name type="common">Burkholderia sordidicola</name>
    <dbReference type="NCBI Taxonomy" id="196367"/>
    <lineage>
        <taxon>Bacteria</taxon>
        <taxon>Pseudomonadati</taxon>
        <taxon>Pseudomonadota</taxon>
        <taxon>Betaproteobacteria</taxon>
        <taxon>Burkholderiales</taxon>
        <taxon>Burkholderiaceae</taxon>
        <taxon>Caballeronia</taxon>
    </lineage>
</organism>